<dbReference type="AlphaFoldDB" id="A0A7Y7LZL2"/>
<protein>
    <submittedName>
        <fullName evidence="2">Glycosyltransferase family 2 protein</fullName>
    </submittedName>
</protein>
<proteinExistence type="predicted"/>
<sequence length="631" mass="68536">MPLGTLALDEVVKGSELVDKSGSWIERDILDSALSRDLSNRPGPWYQCYVVVVPSIGFLRQVLPLFSVEGRAHQVVVVLEKTESSRPFVSGYPVHYGESLRIWALTGFPSVTAIGITSIGWLDIHSVVSALASQQGSSLPLGGLRLGIQDPAGIPWAAADPQSRWIPAGELSDEIEPVDSLDLVIGPATPSSPGTLRLLTAGAETRVTDLLPPVDPYLSSPIGFKVFPGYGEASLTALESGIVWRLESKATSIRLPWDVRTGVFSEVQIGQLRDFSMVRLLGLEALDDWVVAHFLAQLASAGIPVMFGKISRRAETLLGGSVMDGLKSFSTCGNSPSERESASIDTRRSALRAFLPRYVGTRLRKSAGIALLEEPSVSVLLATKRPAMVAHALSQISFQTHSRVETVLVLHGLDPQNPTITAAIAAFSRPLIVIRAPVEATLGDVLNLGLRRATGHYVAKMDDDDWYGAHHLEDLFLAREYSGATLVGAPVEFTYLAGPDITTRRAHAGEQYSHHVAGGTIFISRHDLQAVGGWRNTPSAVDRGLLDAVLASSGRVYRTHGQNYMMHRRTRNSGGQFHTWVADDSTFLQDIREQWNGFHPAPQLQLVAQAPSTYRSQTYKSWLSTHKPAPS</sequence>
<accession>A0A7Y7LZL2</accession>
<dbReference type="Proteomes" id="UP000543556">
    <property type="component" value="Unassembled WGS sequence"/>
</dbReference>
<name>A0A7Y7LZL2_9MICC</name>
<comment type="caution">
    <text evidence="2">The sequence shown here is derived from an EMBL/GenBank/DDBJ whole genome shotgun (WGS) entry which is preliminary data.</text>
</comment>
<dbReference type="RefSeq" id="WP_176634578.1">
    <property type="nucleotide sequence ID" value="NZ_JAAMFM010000008.1"/>
</dbReference>
<dbReference type="Pfam" id="PF00535">
    <property type="entry name" value="Glycos_transf_2"/>
    <property type="match status" value="1"/>
</dbReference>
<reference evidence="2 3" key="1">
    <citation type="submission" date="2020-02" db="EMBL/GenBank/DDBJ databases">
        <title>Genome sequence of strain AETb3-4.</title>
        <authorList>
            <person name="Gao J."/>
            <person name="Zhang X."/>
        </authorList>
    </citation>
    <scope>NUCLEOTIDE SEQUENCE [LARGE SCALE GENOMIC DNA]</scope>
    <source>
        <strain evidence="2 3">AETb3-4</strain>
    </source>
</reference>
<keyword evidence="3" id="KW-1185">Reference proteome</keyword>
<evidence type="ECO:0000259" key="1">
    <source>
        <dbReference type="Pfam" id="PF00535"/>
    </source>
</evidence>
<evidence type="ECO:0000313" key="2">
    <source>
        <dbReference type="EMBL" id="NVM94853.1"/>
    </source>
</evidence>
<dbReference type="EMBL" id="JAAMFM010000008">
    <property type="protein sequence ID" value="NVM94853.1"/>
    <property type="molecule type" value="Genomic_DNA"/>
</dbReference>
<gene>
    <name evidence="2" type="ORF">G6034_08010</name>
</gene>
<organism evidence="2 3">
    <name type="scientific">Arthrobacter wenxiniae</name>
    <dbReference type="NCBI Taxonomy" id="2713570"/>
    <lineage>
        <taxon>Bacteria</taxon>
        <taxon>Bacillati</taxon>
        <taxon>Actinomycetota</taxon>
        <taxon>Actinomycetes</taxon>
        <taxon>Micrococcales</taxon>
        <taxon>Micrococcaceae</taxon>
        <taxon>Arthrobacter</taxon>
    </lineage>
</organism>
<feature type="domain" description="Glycosyltransferase 2-like" evidence="1">
    <location>
        <begin position="387"/>
        <end position="489"/>
    </location>
</feature>
<dbReference type="CDD" id="cd00761">
    <property type="entry name" value="Glyco_tranf_GTA_type"/>
    <property type="match status" value="1"/>
</dbReference>
<dbReference type="Gene3D" id="3.90.550.10">
    <property type="entry name" value="Spore Coat Polysaccharide Biosynthesis Protein SpsA, Chain A"/>
    <property type="match status" value="1"/>
</dbReference>
<dbReference type="InterPro" id="IPR029044">
    <property type="entry name" value="Nucleotide-diphossugar_trans"/>
</dbReference>
<dbReference type="InterPro" id="IPR001173">
    <property type="entry name" value="Glyco_trans_2-like"/>
</dbReference>
<evidence type="ECO:0000313" key="3">
    <source>
        <dbReference type="Proteomes" id="UP000543556"/>
    </source>
</evidence>
<dbReference type="SUPFAM" id="SSF53448">
    <property type="entry name" value="Nucleotide-diphospho-sugar transferases"/>
    <property type="match status" value="1"/>
</dbReference>
<dbReference type="GO" id="GO:0016740">
    <property type="term" value="F:transferase activity"/>
    <property type="evidence" value="ECO:0007669"/>
    <property type="project" value="UniProtKB-KW"/>
</dbReference>
<keyword evidence="2" id="KW-0808">Transferase</keyword>